<protein>
    <submittedName>
        <fullName evidence="1">Uncharacterized protein</fullName>
    </submittedName>
</protein>
<accession>B9CL82</accession>
<proteinExistence type="predicted"/>
<reference evidence="1 2" key="1">
    <citation type="submission" date="2009-01" db="EMBL/GenBank/DDBJ databases">
        <authorList>
            <person name="Madupu R."/>
            <person name="Sebastian Y."/>
            <person name="Durkin A.S."/>
            <person name="Torralba M."/>
            <person name="Methe B."/>
            <person name="Sutton G.G."/>
            <person name="Strausberg R.L."/>
            <person name="Nelson K.E."/>
        </authorList>
    </citation>
    <scope>NUCLEOTIDE SEQUENCE [LARGE SCALE GENOMIC DNA]</scope>
    <source>
        <strain evidence="1 2">ATCC 49626</strain>
    </source>
</reference>
<comment type="caution">
    <text evidence="1">The sequence shown here is derived from an EMBL/GenBank/DDBJ whole genome shotgun (WGS) entry which is preliminary data.</text>
</comment>
<sequence>MVVFLGFERLVVNQITTKHPVWYQFPTSRENHHESKTAACGFADSR</sequence>
<evidence type="ECO:0000313" key="2">
    <source>
        <dbReference type="Proteomes" id="UP000004070"/>
    </source>
</evidence>
<dbReference type="AlphaFoldDB" id="B9CL82"/>
<organism evidence="1 2">
    <name type="scientific">Lancefieldella rimae (strain ATCC 49626 / DSM 7090 / CCUG 31168 / NBRC 15546 / VPI D140H-11A)</name>
    <name type="common">Atopobium rimae</name>
    <dbReference type="NCBI Taxonomy" id="553184"/>
    <lineage>
        <taxon>Bacteria</taxon>
        <taxon>Bacillati</taxon>
        <taxon>Actinomycetota</taxon>
        <taxon>Coriobacteriia</taxon>
        <taxon>Coriobacteriales</taxon>
        <taxon>Atopobiaceae</taxon>
        <taxon>Lancefieldella</taxon>
    </lineage>
</organism>
<gene>
    <name evidence="1" type="ORF">ATORI0001_0796</name>
</gene>
<name>B9CL82_LANR4</name>
<dbReference type="Proteomes" id="UP000004070">
    <property type="component" value="Unassembled WGS sequence"/>
</dbReference>
<dbReference type="EMBL" id="ACFE01000001">
    <property type="protein sequence ID" value="EEE17861.1"/>
    <property type="molecule type" value="Genomic_DNA"/>
</dbReference>
<evidence type="ECO:0000313" key="1">
    <source>
        <dbReference type="EMBL" id="EEE17861.1"/>
    </source>
</evidence>